<comment type="subcellular location">
    <subcellularLocation>
        <location evidence="1">Cell membrane</location>
        <topology evidence="1">Multi-pass membrane protein</topology>
    </subcellularLocation>
</comment>
<feature type="transmembrane region" description="Helical" evidence="6">
    <location>
        <begin position="38"/>
        <end position="60"/>
    </location>
</feature>
<accession>A0A371B0A7</accession>
<dbReference type="GO" id="GO:0015171">
    <property type="term" value="F:amino acid transmembrane transporter activity"/>
    <property type="evidence" value="ECO:0007669"/>
    <property type="project" value="TreeGrafter"/>
</dbReference>
<feature type="transmembrane region" description="Helical" evidence="6">
    <location>
        <begin position="72"/>
        <end position="90"/>
    </location>
</feature>
<evidence type="ECO:0000256" key="6">
    <source>
        <dbReference type="SAM" id="Phobius"/>
    </source>
</evidence>
<dbReference type="Proteomes" id="UP000255036">
    <property type="component" value="Unassembled WGS sequence"/>
</dbReference>
<dbReference type="PANTHER" id="PTHR30086">
    <property type="entry name" value="ARGININE EXPORTER PROTEIN ARGO"/>
    <property type="match status" value="1"/>
</dbReference>
<gene>
    <name evidence="7" type="ORF">DWV06_00345</name>
</gene>
<dbReference type="PANTHER" id="PTHR30086:SF20">
    <property type="entry name" value="ARGININE EXPORTER PROTEIN ARGO-RELATED"/>
    <property type="match status" value="1"/>
</dbReference>
<evidence type="ECO:0000256" key="3">
    <source>
        <dbReference type="ARBA" id="ARBA00022692"/>
    </source>
</evidence>
<name>A0A371B0A7_9FIRM</name>
<keyword evidence="5 6" id="KW-0472">Membrane</keyword>
<dbReference type="GO" id="GO:0005886">
    <property type="term" value="C:plasma membrane"/>
    <property type="evidence" value="ECO:0007669"/>
    <property type="project" value="UniProtKB-SubCell"/>
</dbReference>
<keyword evidence="8" id="KW-1185">Reference proteome</keyword>
<comment type="caution">
    <text evidence="7">The sequence shown here is derived from an EMBL/GenBank/DDBJ whole genome shotgun (WGS) entry which is preliminary data.</text>
</comment>
<dbReference type="AlphaFoldDB" id="A0A371B0A7"/>
<sequence length="204" mass="22144">MIYRGFKFGMLLQLAVGPMCLLVFNTSASHGVLAGLSLVVAITLIDFSYITLSVIGVGAILDKENVKNIIKLFGSVVLVLFGSNMIAEAFHLNLLPSIHLFTEVDGKSIFAQGLILTASNPLTIIFWSGVFSTQGIENHYNKKQLCWFGLGCVLSTLSFLTFIAILGNTICGFLSEIFMQALNIGVGVIIIFSGIRLLLKHNEL</sequence>
<proteinExistence type="predicted"/>
<reference evidence="7 8" key="1">
    <citation type="submission" date="2018-07" db="EMBL/GenBank/DDBJ databases">
        <title>Anaerosacharophilus polymeroproducens gen. nov. sp. nov., an anaerobic bacterium isolated from salt field.</title>
        <authorList>
            <person name="Kim W."/>
            <person name="Yang S.-H."/>
            <person name="Oh J."/>
            <person name="Lee J.-H."/>
            <person name="Kwon K.K."/>
        </authorList>
    </citation>
    <scope>NUCLEOTIDE SEQUENCE [LARGE SCALE GENOMIC DNA]</scope>
    <source>
        <strain evidence="7 8">MCWD5</strain>
    </source>
</reference>
<dbReference type="EMBL" id="QRCT01000003">
    <property type="protein sequence ID" value="RDU25223.1"/>
    <property type="molecule type" value="Genomic_DNA"/>
</dbReference>
<keyword evidence="3 6" id="KW-0812">Transmembrane</keyword>
<evidence type="ECO:0000313" key="8">
    <source>
        <dbReference type="Proteomes" id="UP000255036"/>
    </source>
</evidence>
<dbReference type="RefSeq" id="WP_115480208.1">
    <property type="nucleotide sequence ID" value="NZ_QRCT01000003.1"/>
</dbReference>
<dbReference type="OrthoDB" id="7874789at2"/>
<feature type="transmembrane region" description="Helical" evidence="6">
    <location>
        <begin position="145"/>
        <end position="165"/>
    </location>
</feature>
<feature type="transmembrane region" description="Helical" evidence="6">
    <location>
        <begin position="177"/>
        <end position="199"/>
    </location>
</feature>
<dbReference type="InterPro" id="IPR001123">
    <property type="entry name" value="LeuE-type"/>
</dbReference>
<evidence type="ECO:0000256" key="5">
    <source>
        <dbReference type="ARBA" id="ARBA00023136"/>
    </source>
</evidence>
<organism evidence="7 8">
    <name type="scientific">Anaerosacchariphilus polymeriproducens</name>
    <dbReference type="NCBI Taxonomy" id="1812858"/>
    <lineage>
        <taxon>Bacteria</taxon>
        <taxon>Bacillati</taxon>
        <taxon>Bacillota</taxon>
        <taxon>Clostridia</taxon>
        <taxon>Lachnospirales</taxon>
        <taxon>Lachnospiraceae</taxon>
        <taxon>Anaerosacchariphilus</taxon>
    </lineage>
</organism>
<dbReference type="Pfam" id="PF01810">
    <property type="entry name" value="LysE"/>
    <property type="match status" value="1"/>
</dbReference>
<evidence type="ECO:0000313" key="7">
    <source>
        <dbReference type="EMBL" id="RDU25223.1"/>
    </source>
</evidence>
<evidence type="ECO:0000256" key="4">
    <source>
        <dbReference type="ARBA" id="ARBA00022989"/>
    </source>
</evidence>
<keyword evidence="4 6" id="KW-1133">Transmembrane helix</keyword>
<feature type="transmembrane region" description="Helical" evidence="6">
    <location>
        <begin position="110"/>
        <end position="133"/>
    </location>
</feature>
<keyword evidence="2" id="KW-1003">Cell membrane</keyword>
<evidence type="ECO:0000256" key="2">
    <source>
        <dbReference type="ARBA" id="ARBA00022475"/>
    </source>
</evidence>
<evidence type="ECO:0000256" key="1">
    <source>
        <dbReference type="ARBA" id="ARBA00004651"/>
    </source>
</evidence>
<protein>
    <submittedName>
        <fullName evidence="7">Lysine transporter LysE</fullName>
    </submittedName>
</protein>